<name>A0A6G0ZM62_APHCR</name>
<reference evidence="1 2" key="1">
    <citation type="submission" date="2019-08" db="EMBL/GenBank/DDBJ databases">
        <title>Whole genome of Aphis craccivora.</title>
        <authorList>
            <person name="Voronova N.V."/>
            <person name="Shulinski R.S."/>
            <person name="Bandarenka Y.V."/>
            <person name="Zhorov D.G."/>
            <person name="Warner D."/>
        </authorList>
    </citation>
    <scope>NUCLEOTIDE SEQUENCE [LARGE SCALE GENOMIC DNA]</scope>
    <source>
        <strain evidence="1">180601</strain>
        <tissue evidence="1">Whole Body</tissue>
    </source>
</reference>
<organism evidence="1 2">
    <name type="scientific">Aphis craccivora</name>
    <name type="common">Cowpea aphid</name>
    <dbReference type="NCBI Taxonomy" id="307492"/>
    <lineage>
        <taxon>Eukaryota</taxon>
        <taxon>Metazoa</taxon>
        <taxon>Ecdysozoa</taxon>
        <taxon>Arthropoda</taxon>
        <taxon>Hexapoda</taxon>
        <taxon>Insecta</taxon>
        <taxon>Pterygota</taxon>
        <taxon>Neoptera</taxon>
        <taxon>Paraneoptera</taxon>
        <taxon>Hemiptera</taxon>
        <taxon>Sternorrhyncha</taxon>
        <taxon>Aphidomorpha</taxon>
        <taxon>Aphidoidea</taxon>
        <taxon>Aphididae</taxon>
        <taxon>Aphidini</taxon>
        <taxon>Aphis</taxon>
        <taxon>Aphis</taxon>
    </lineage>
</organism>
<dbReference type="AlphaFoldDB" id="A0A6G0ZM62"/>
<proteinExistence type="predicted"/>
<dbReference type="Proteomes" id="UP000478052">
    <property type="component" value="Unassembled WGS sequence"/>
</dbReference>
<protein>
    <submittedName>
        <fullName evidence="1">Uncharacterized protein</fullName>
    </submittedName>
</protein>
<evidence type="ECO:0000313" key="1">
    <source>
        <dbReference type="EMBL" id="KAF0772518.1"/>
    </source>
</evidence>
<evidence type="ECO:0000313" key="2">
    <source>
        <dbReference type="Proteomes" id="UP000478052"/>
    </source>
</evidence>
<keyword evidence="2" id="KW-1185">Reference proteome</keyword>
<comment type="caution">
    <text evidence="1">The sequence shown here is derived from an EMBL/GenBank/DDBJ whole genome shotgun (WGS) entry which is preliminary data.</text>
</comment>
<gene>
    <name evidence="1" type="ORF">FWK35_00002894</name>
</gene>
<dbReference type="EMBL" id="VUJU01000165">
    <property type="protein sequence ID" value="KAF0772518.1"/>
    <property type="molecule type" value="Genomic_DNA"/>
</dbReference>
<accession>A0A6G0ZM62</accession>
<sequence length="54" mass="6195">MVGTIKGLALLPLKYVKKDLNDPDIDELLLYFDITYANRTYKRTTTQSNGSSLW</sequence>